<accession>A0A182KFV0</accession>
<dbReference type="EnsemblMetazoa" id="ACHR009638-RA">
    <property type="protein sequence ID" value="ACHR009638-PA"/>
    <property type="gene ID" value="ACHR009638"/>
</dbReference>
<evidence type="ECO:0000313" key="10">
    <source>
        <dbReference type="EnsemblMetazoa" id="ACHR009638-PA"/>
    </source>
</evidence>
<dbReference type="InterPro" id="IPR009003">
    <property type="entry name" value="Peptidase_S1_PA"/>
</dbReference>
<sequence length="527" mass="60074">MYDGTQNRNESQRIFPDEVQFDLSHVLNKNCGSSPYGERFKPEDGRIFENPWMVLFRHPEEQESFCQGTVISERHVLTTAICTEAIVANETLITLGEYDRTVDPDCVLPDADCNVPPVIELLAQKIIAHPNFQNETYENDIALVTTNERITFIVQPICLPLTPIIPSLIHAPIIYNTLWTAEHKVPKQIQMRYIAPNKCQQRMQDLLLLQEGQICAQHAKPVEANFSAGSGSPLLIEFHARTFQVGILSIGIFPDKLHTEFTATINKDCGEMPYSVRERPIFGRVYENPWLVLLRHPEETLHFCHGTLISNRYVLTTANCGRNIVKNTDAVIHQQATEVVLGEHDLITDVDCVTTWNCSLHTTKRSIDRVVIHPNFTISFYENDIALLFMNASVHFDNSIRPICLPLVSIVDDTDEQQLTIYNTIWSKESIPRQIWMRNVPREMCQEQIRNLFVLTEGHICARIFGKLSVDMNGSAGSALQVDYHGRIFQYGMLSVGFPNETDKAPYVYIDITKYINWIHDSVSVSD</sequence>
<dbReference type="PROSITE" id="PS50240">
    <property type="entry name" value="TRYPSIN_DOM"/>
    <property type="match status" value="2"/>
</dbReference>
<keyword evidence="3" id="KW-0399">Innate immunity</keyword>
<proteinExistence type="inferred from homology"/>
<dbReference type="SUPFAM" id="SSF50494">
    <property type="entry name" value="Trypsin-like serine proteases"/>
    <property type="match status" value="2"/>
</dbReference>
<evidence type="ECO:0000256" key="2">
    <source>
        <dbReference type="ARBA" id="ARBA00022525"/>
    </source>
</evidence>
<organism evidence="10 11">
    <name type="scientific">Anopheles christyi</name>
    <dbReference type="NCBI Taxonomy" id="43041"/>
    <lineage>
        <taxon>Eukaryota</taxon>
        <taxon>Metazoa</taxon>
        <taxon>Ecdysozoa</taxon>
        <taxon>Arthropoda</taxon>
        <taxon>Hexapoda</taxon>
        <taxon>Insecta</taxon>
        <taxon>Pterygota</taxon>
        <taxon>Neoptera</taxon>
        <taxon>Endopterygota</taxon>
        <taxon>Diptera</taxon>
        <taxon>Nematocera</taxon>
        <taxon>Culicoidea</taxon>
        <taxon>Culicidae</taxon>
        <taxon>Anophelinae</taxon>
        <taxon>Anopheles</taxon>
    </lineage>
</organism>
<reference evidence="10" key="2">
    <citation type="submission" date="2020-05" db="UniProtKB">
        <authorList>
            <consortium name="EnsemblMetazoa"/>
        </authorList>
    </citation>
    <scope>IDENTIFICATION</scope>
    <source>
        <strain evidence="10">ACHKN1017</strain>
    </source>
</reference>
<evidence type="ECO:0000256" key="3">
    <source>
        <dbReference type="ARBA" id="ARBA00022588"/>
    </source>
</evidence>
<name>A0A182KFV0_9DIPT</name>
<evidence type="ECO:0000256" key="8">
    <source>
        <dbReference type="ARBA" id="ARBA00024195"/>
    </source>
</evidence>
<dbReference type="AlphaFoldDB" id="A0A182KFV0"/>
<dbReference type="STRING" id="43041.A0A182KFV0"/>
<dbReference type="InterPro" id="IPR051487">
    <property type="entry name" value="Ser/Thr_Proteases_Immune/Dev"/>
</dbReference>
<feature type="domain" description="Peptidase S1" evidence="9">
    <location>
        <begin position="280"/>
        <end position="524"/>
    </location>
</feature>
<evidence type="ECO:0000259" key="9">
    <source>
        <dbReference type="PROSITE" id="PS50240"/>
    </source>
</evidence>
<keyword evidence="4" id="KW-0732">Signal</keyword>
<evidence type="ECO:0000256" key="7">
    <source>
        <dbReference type="ARBA" id="ARBA00023180"/>
    </source>
</evidence>
<evidence type="ECO:0000256" key="6">
    <source>
        <dbReference type="ARBA" id="ARBA00023157"/>
    </source>
</evidence>
<dbReference type="GO" id="GO:0006508">
    <property type="term" value="P:proteolysis"/>
    <property type="evidence" value="ECO:0007669"/>
    <property type="project" value="InterPro"/>
</dbReference>
<dbReference type="Pfam" id="PF00089">
    <property type="entry name" value="Trypsin"/>
    <property type="match status" value="2"/>
</dbReference>
<dbReference type="GO" id="GO:0005576">
    <property type="term" value="C:extracellular region"/>
    <property type="evidence" value="ECO:0007669"/>
    <property type="project" value="UniProtKB-SubCell"/>
</dbReference>
<dbReference type="GO" id="GO:0004252">
    <property type="term" value="F:serine-type endopeptidase activity"/>
    <property type="evidence" value="ECO:0007669"/>
    <property type="project" value="InterPro"/>
</dbReference>
<evidence type="ECO:0000313" key="11">
    <source>
        <dbReference type="Proteomes" id="UP000075881"/>
    </source>
</evidence>
<dbReference type="GO" id="GO:0045087">
    <property type="term" value="P:innate immune response"/>
    <property type="evidence" value="ECO:0007669"/>
    <property type="project" value="UniProtKB-KW"/>
</dbReference>
<dbReference type="FunFam" id="2.40.10.10:FF:000028">
    <property type="entry name" value="Serine protease easter"/>
    <property type="match status" value="1"/>
</dbReference>
<dbReference type="InterPro" id="IPR043504">
    <property type="entry name" value="Peptidase_S1_PA_chymotrypsin"/>
</dbReference>
<comment type="subcellular location">
    <subcellularLocation>
        <location evidence="1">Secreted</location>
    </subcellularLocation>
</comment>
<keyword evidence="5" id="KW-0391">Immunity</keyword>
<reference evidence="11" key="1">
    <citation type="submission" date="2013-03" db="EMBL/GenBank/DDBJ databases">
        <title>The Genome Sequence of Anopheles christyi ACHKN1017.</title>
        <authorList>
            <consortium name="The Broad Institute Genomics Platform"/>
            <person name="Neafsey D.E."/>
            <person name="Besansky N."/>
            <person name="Walker B."/>
            <person name="Young S.K."/>
            <person name="Zeng Q."/>
            <person name="Gargeya S."/>
            <person name="Fitzgerald M."/>
            <person name="Haas B."/>
            <person name="Abouelleil A."/>
            <person name="Allen A.W."/>
            <person name="Alvarado L."/>
            <person name="Arachchi H.M."/>
            <person name="Berlin A.M."/>
            <person name="Chapman S.B."/>
            <person name="Gainer-Dewar J."/>
            <person name="Goldberg J."/>
            <person name="Griggs A."/>
            <person name="Gujja S."/>
            <person name="Hansen M."/>
            <person name="Howarth C."/>
            <person name="Imamovic A."/>
            <person name="Ireland A."/>
            <person name="Larimer J."/>
            <person name="McCowan C."/>
            <person name="Murphy C."/>
            <person name="Pearson M."/>
            <person name="Poon T.W."/>
            <person name="Priest M."/>
            <person name="Roberts A."/>
            <person name="Saif S."/>
            <person name="Shea T."/>
            <person name="Sisk P."/>
            <person name="Sykes S."/>
            <person name="Wortman J."/>
            <person name="Nusbaum C."/>
            <person name="Birren B."/>
        </authorList>
    </citation>
    <scope>NUCLEOTIDE SEQUENCE [LARGE SCALE GENOMIC DNA]</scope>
    <source>
        <strain evidence="11">ACHKN1017</strain>
    </source>
</reference>
<comment type="similarity">
    <text evidence="8">Belongs to the peptidase S1 family. CLIP subfamily.</text>
</comment>
<dbReference type="FunFam" id="2.40.10.10:FF:000364">
    <property type="match status" value="1"/>
</dbReference>
<feature type="domain" description="Peptidase S1" evidence="9">
    <location>
        <begin position="35"/>
        <end position="271"/>
    </location>
</feature>
<keyword evidence="2" id="KW-0964">Secreted</keyword>
<dbReference type="CDD" id="cd00190">
    <property type="entry name" value="Tryp_SPc"/>
    <property type="match status" value="1"/>
</dbReference>
<keyword evidence="6" id="KW-1015">Disulfide bond</keyword>
<dbReference type="InterPro" id="IPR001254">
    <property type="entry name" value="Trypsin_dom"/>
</dbReference>
<dbReference type="SMART" id="SM00020">
    <property type="entry name" value="Tryp_SPc"/>
    <property type="match status" value="2"/>
</dbReference>
<evidence type="ECO:0000256" key="1">
    <source>
        <dbReference type="ARBA" id="ARBA00004613"/>
    </source>
</evidence>
<protein>
    <recommendedName>
        <fullName evidence="9">Peptidase S1 domain-containing protein</fullName>
    </recommendedName>
</protein>
<keyword evidence="7" id="KW-0325">Glycoprotein</keyword>
<dbReference type="PANTHER" id="PTHR24256">
    <property type="entry name" value="TRYPTASE-RELATED"/>
    <property type="match status" value="1"/>
</dbReference>
<evidence type="ECO:0000256" key="5">
    <source>
        <dbReference type="ARBA" id="ARBA00022859"/>
    </source>
</evidence>
<keyword evidence="11" id="KW-1185">Reference proteome</keyword>
<evidence type="ECO:0000256" key="4">
    <source>
        <dbReference type="ARBA" id="ARBA00022729"/>
    </source>
</evidence>
<dbReference type="VEuPathDB" id="VectorBase:ACHR009638"/>
<dbReference type="Gene3D" id="2.40.10.10">
    <property type="entry name" value="Trypsin-like serine proteases"/>
    <property type="match status" value="4"/>
</dbReference>
<dbReference type="Proteomes" id="UP000075881">
    <property type="component" value="Unassembled WGS sequence"/>
</dbReference>